<feature type="compositionally biased region" description="Polar residues" evidence="4">
    <location>
        <begin position="11"/>
        <end position="20"/>
    </location>
</feature>
<evidence type="ECO:0000256" key="3">
    <source>
        <dbReference type="ARBA" id="ARBA00023242"/>
    </source>
</evidence>
<proteinExistence type="inferred from homology"/>
<comment type="similarity">
    <text evidence="2">Belongs to the ESS2 family.</text>
</comment>
<gene>
    <name evidence="5" type="ORF">BZA70DRAFT_277550</name>
</gene>
<feature type="region of interest" description="Disordered" evidence="4">
    <location>
        <begin position="1"/>
        <end position="32"/>
    </location>
</feature>
<evidence type="ECO:0000313" key="5">
    <source>
        <dbReference type="EMBL" id="KAK7205976.1"/>
    </source>
</evidence>
<feature type="region of interest" description="Disordered" evidence="4">
    <location>
        <begin position="440"/>
        <end position="464"/>
    </location>
</feature>
<keyword evidence="3" id="KW-0539">Nucleus</keyword>
<feature type="compositionally biased region" description="Acidic residues" evidence="4">
    <location>
        <begin position="149"/>
        <end position="167"/>
    </location>
</feature>
<dbReference type="RefSeq" id="XP_064769009.1">
    <property type="nucleotide sequence ID" value="XM_064912469.1"/>
</dbReference>
<dbReference type="Proteomes" id="UP001498771">
    <property type="component" value="Unassembled WGS sequence"/>
</dbReference>
<name>A0ABR1F825_9ASCO</name>
<evidence type="ECO:0000256" key="2">
    <source>
        <dbReference type="ARBA" id="ARBA00009072"/>
    </source>
</evidence>
<protein>
    <submittedName>
        <fullName evidence="5">Nuclear protein DGCR14</fullName>
    </submittedName>
</protein>
<evidence type="ECO:0000313" key="6">
    <source>
        <dbReference type="Proteomes" id="UP001498771"/>
    </source>
</evidence>
<evidence type="ECO:0000256" key="4">
    <source>
        <dbReference type="SAM" id="MobiDB-lite"/>
    </source>
</evidence>
<dbReference type="PANTHER" id="PTHR12940">
    <property type="entry name" value="ES-2 PROTEIN - RELATED"/>
    <property type="match status" value="1"/>
</dbReference>
<sequence length="484" mass="53933">MSLIRKESAEQSESNKQLQLSGVADKTSSRPENVIEEDAYVDSVSNILKRDYFPDLVILECQGALLDALSTGDDFRATRLKKRLERLEAPDGVRKEFNRQLKKRKRLQAVCEKERYMRHLTPKNSHLLSPRADTPRFNESGLDAKLDFDSAEDDSELEEDDMGEDTEPSDRLDSNGEASGDARLNISDLSLSLDQFQKKYTSEDNESFQHLLESRNKLNREKYHWQWNGNKIAGARSTAYLENGPASADASIHERSITMADNRPNAPMIKYSGARNDLLFIPATGHLSQTALTAAAHKKIKTVNTRFDSEVSTDTGYSNAIERISSPSVSISSMNSSPNVRGYSFVAGAASPSPSELGAPPMTWGSVPSTPIRSQFRLAETPLRDELHQRLLAKKSRRPTTERKGPILRNSSESIPKFQSGRNLHRTILTPAGERLLSSISSSRRPTDHQASHSYGNSKAYELSDVAKKRAVVTPSMTKHARES</sequence>
<dbReference type="EMBL" id="JBBJBU010000004">
    <property type="protein sequence ID" value="KAK7205976.1"/>
    <property type="molecule type" value="Genomic_DNA"/>
</dbReference>
<dbReference type="PANTHER" id="PTHR12940:SF0">
    <property type="entry name" value="SPLICING FACTOR ESS-2 HOMOLOG"/>
    <property type="match status" value="1"/>
</dbReference>
<feature type="region of interest" description="Disordered" evidence="4">
    <location>
        <begin position="121"/>
        <end position="183"/>
    </location>
</feature>
<accession>A0ABR1F825</accession>
<dbReference type="InterPro" id="IPR019148">
    <property type="entry name" value="Nuclear_protein_DGCR14_ESS-2"/>
</dbReference>
<keyword evidence="6" id="KW-1185">Reference proteome</keyword>
<feature type="region of interest" description="Disordered" evidence="4">
    <location>
        <begin position="393"/>
        <end position="417"/>
    </location>
</feature>
<reference evidence="5 6" key="1">
    <citation type="submission" date="2024-03" db="EMBL/GenBank/DDBJ databases">
        <title>Genome-scale model development and genomic sequencing of the oleaginous clade Lipomyces.</title>
        <authorList>
            <consortium name="Lawrence Berkeley National Laboratory"/>
            <person name="Czajka J.J."/>
            <person name="Han Y."/>
            <person name="Kim J."/>
            <person name="Mondo S.J."/>
            <person name="Hofstad B.A."/>
            <person name="Robles A."/>
            <person name="Haridas S."/>
            <person name="Riley R."/>
            <person name="LaButti K."/>
            <person name="Pangilinan J."/>
            <person name="Andreopoulos W."/>
            <person name="Lipzen A."/>
            <person name="Yan J."/>
            <person name="Wang M."/>
            <person name="Ng V."/>
            <person name="Grigoriev I.V."/>
            <person name="Spatafora J.W."/>
            <person name="Magnuson J.K."/>
            <person name="Baker S.E."/>
            <person name="Pomraning K.R."/>
        </authorList>
    </citation>
    <scope>NUCLEOTIDE SEQUENCE [LARGE SCALE GENOMIC DNA]</scope>
    <source>
        <strain evidence="5 6">Phaff 52-87</strain>
    </source>
</reference>
<dbReference type="Pfam" id="PF09751">
    <property type="entry name" value="Es2"/>
    <property type="match status" value="1"/>
</dbReference>
<evidence type="ECO:0000256" key="1">
    <source>
        <dbReference type="ARBA" id="ARBA00004123"/>
    </source>
</evidence>
<organism evidence="5 6">
    <name type="scientific">Myxozyma melibiosi</name>
    <dbReference type="NCBI Taxonomy" id="54550"/>
    <lineage>
        <taxon>Eukaryota</taxon>
        <taxon>Fungi</taxon>
        <taxon>Dikarya</taxon>
        <taxon>Ascomycota</taxon>
        <taxon>Saccharomycotina</taxon>
        <taxon>Lipomycetes</taxon>
        <taxon>Lipomycetales</taxon>
        <taxon>Lipomycetaceae</taxon>
        <taxon>Myxozyma</taxon>
    </lineage>
</organism>
<dbReference type="GeneID" id="90037981"/>
<comment type="subcellular location">
    <subcellularLocation>
        <location evidence="1">Nucleus</location>
    </subcellularLocation>
</comment>
<comment type="caution">
    <text evidence="5">The sequence shown here is derived from an EMBL/GenBank/DDBJ whole genome shotgun (WGS) entry which is preliminary data.</text>
</comment>